<dbReference type="Pfam" id="PF01079">
    <property type="entry name" value="Hint"/>
    <property type="match status" value="1"/>
</dbReference>
<dbReference type="InterPro" id="IPR050387">
    <property type="entry name" value="Hedgehog_Signaling"/>
</dbReference>
<dbReference type="CDD" id="cd00081">
    <property type="entry name" value="Hint"/>
    <property type="match status" value="1"/>
</dbReference>
<dbReference type="PANTHER" id="PTHR11889:SF31">
    <property type="entry name" value="PROTEIN HEDGEHOG"/>
    <property type="match status" value="1"/>
</dbReference>
<dbReference type="SMART" id="SM00306">
    <property type="entry name" value="HintN"/>
    <property type="match status" value="1"/>
</dbReference>
<dbReference type="STRING" id="448386.A0A2V3IFE3"/>
<dbReference type="Proteomes" id="UP000247409">
    <property type="component" value="Unassembled WGS sequence"/>
</dbReference>
<protein>
    <submittedName>
        <fullName evidence="2">Protein hedgehog</fullName>
    </submittedName>
</protein>
<accession>A0A2V3IFE3</accession>
<dbReference type="AlphaFoldDB" id="A0A2V3IFE3"/>
<dbReference type="InterPro" id="IPR001767">
    <property type="entry name" value="Hedgehog_Hint"/>
</dbReference>
<evidence type="ECO:0000313" key="2">
    <source>
        <dbReference type="EMBL" id="PXF40772.1"/>
    </source>
</evidence>
<dbReference type="Gene3D" id="2.170.16.10">
    <property type="entry name" value="Hedgehog/Intein (Hint) domain"/>
    <property type="match status" value="1"/>
</dbReference>
<dbReference type="EMBL" id="NBIV01000261">
    <property type="protein sequence ID" value="PXF40772.1"/>
    <property type="molecule type" value="Genomic_DNA"/>
</dbReference>
<dbReference type="InterPro" id="IPR003587">
    <property type="entry name" value="Hint_dom_N"/>
</dbReference>
<feature type="domain" description="Hint" evidence="1">
    <location>
        <begin position="58"/>
        <end position="150"/>
    </location>
</feature>
<evidence type="ECO:0000313" key="3">
    <source>
        <dbReference type="Proteomes" id="UP000247409"/>
    </source>
</evidence>
<gene>
    <name evidence="2" type="ORF">BWQ96_09534</name>
</gene>
<dbReference type="SUPFAM" id="SSF51294">
    <property type="entry name" value="Hedgehog/intein (Hint) domain"/>
    <property type="match status" value="1"/>
</dbReference>
<sequence length="240" mass="26298">MQPLHLPNNQDDYADTVGGEIKLFKRVSVRQTDSNDNSTESGDSSIESNIEELIEQVESCFPGNAAVKVENIGWVPMRNLRTGDRVLQANGAYSEVFGFSHRLRTSIHPFRRICTVTKCMTASHGHYIYTKQKLVAAGAIKAGDFLATGVDEYEAVIGSEDVWEQGLYNPHTLTGEFVVEGFRVSCYTTAVRPDLAKTLLSPLRAAFRVIGADISGGLLASVRQPWMFPPGMLGQSSLAL</sequence>
<reference evidence="2 3" key="1">
    <citation type="journal article" date="2018" name="Mol. Biol. Evol.">
        <title>Analysis of the draft genome of the red seaweed Gracilariopsis chorda provides insights into genome size evolution in Rhodophyta.</title>
        <authorList>
            <person name="Lee J."/>
            <person name="Yang E.C."/>
            <person name="Graf L."/>
            <person name="Yang J.H."/>
            <person name="Qiu H."/>
            <person name="Zel Zion U."/>
            <person name="Chan C.X."/>
            <person name="Stephens T.G."/>
            <person name="Weber A.P.M."/>
            <person name="Boo G.H."/>
            <person name="Boo S.M."/>
            <person name="Kim K.M."/>
            <person name="Shin Y."/>
            <person name="Jung M."/>
            <person name="Lee S.J."/>
            <person name="Yim H.S."/>
            <person name="Lee J.H."/>
            <person name="Bhattacharya D."/>
            <person name="Yoon H.S."/>
        </authorList>
    </citation>
    <scope>NUCLEOTIDE SEQUENCE [LARGE SCALE GENOMIC DNA]</scope>
    <source>
        <strain evidence="2 3">SKKU-2015</strain>
        <tissue evidence="2">Whole body</tissue>
    </source>
</reference>
<dbReference type="GO" id="GO:0016540">
    <property type="term" value="P:protein autoprocessing"/>
    <property type="evidence" value="ECO:0007669"/>
    <property type="project" value="InterPro"/>
</dbReference>
<keyword evidence="3" id="KW-1185">Reference proteome</keyword>
<name>A0A2V3IFE3_9FLOR</name>
<dbReference type="PANTHER" id="PTHR11889">
    <property type="entry name" value="HEDGEHOG"/>
    <property type="match status" value="1"/>
</dbReference>
<comment type="caution">
    <text evidence="2">The sequence shown here is derived from an EMBL/GenBank/DDBJ whole genome shotgun (WGS) entry which is preliminary data.</text>
</comment>
<dbReference type="InterPro" id="IPR036844">
    <property type="entry name" value="Hint_dom_sf"/>
</dbReference>
<organism evidence="2 3">
    <name type="scientific">Gracilariopsis chorda</name>
    <dbReference type="NCBI Taxonomy" id="448386"/>
    <lineage>
        <taxon>Eukaryota</taxon>
        <taxon>Rhodophyta</taxon>
        <taxon>Florideophyceae</taxon>
        <taxon>Rhodymeniophycidae</taxon>
        <taxon>Gracilariales</taxon>
        <taxon>Gracilariaceae</taxon>
        <taxon>Gracilariopsis</taxon>
    </lineage>
</organism>
<dbReference type="OrthoDB" id="5539at2759"/>
<evidence type="ECO:0000259" key="1">
    <source>
        <dbReference type="SMART" id="SM00306"/>
    </source>
</evidence>
<proteinExistence type="predicted"/>